<dbReference type="PANTHER" id="PTHR33362">
    <property type="entry name" value="SIALIC ACID TRAP TRANSPORTER PERMEASE PROTEIN SIAT-RELATED"/>
    <property type="match status" value="1"/>
</dbReference>
<feature type="transmembrane region" description="Helical" evidence="7">
    <location>
        <begin position="178"/>
        <end position="200"/>
    </location>
</feature>
<evidence type="ECO:0000313" key="9">
    <source>
        <dbReference type="EMBL" id="CUH45510.1"/>
    </source>
</evidence>
<dbReference type="InterPro" id="IPR010656">
    <property type="entry name" value="DctM"/>
</dbReference>
<keyword evidence="3 7" id="KW-0997">Cell inner membrane</keyword>
<protein>
    <recommendedName>
        <fullName evidence="7">TRAP transporter large permease protein</fullName>
    </recommendedName>
</protein>
<organism evidence="9 10">
    <name type="scientific">Ruegeria atlantica</name>
    <dbReference type="NCBI Taxonomy" id="81569"/>
    <lineage>
        <taxon>Bacteria</taxon>
        <taxon>Pseudomonadati</taxon>
        <taxon>Pseudomonadota</taxon>
        <taxon>Alphaproteobacteria</taxon>
        <taxon>Rhodobacterales</taxon>
        <taxon>Roseobacteraceae</taxon>
        <taxon>Ruegeria</taxon>
    </lineage>
</organism>
<evidence type="ECO:0000256" key="6">
    <source>
        <dbReference type="ARBA" id="ARBA00023136"/>
    </source>
</evidence>
<dbReference type="Pfam" id="PF06808">
    <property type="entry name" value="DctM"/>
    <property type="match status" value="1"/>
</dbReference>
<keyword evidence="7" id="KW-0813">Transport</keyword>
<feature type="transmembrane region" description="Helical" evidence="7">
    <location>
        <begin position="109"/>
        <end position="136"/>
    </location>
</feature>
<dbReference type="RefSeq" id="WP_058275421.1">
    <property type="nucleotide sequence ID" value="NZ_CANLZK010000006.1"/>
</dbReference>
<dbReference type="PIRSF" id="PIRSF006066">
    <property type="entry name" value="HI0050"/>
    <property type="match status" value="1"/>
</dbReference>
<keyword evidence="5 7" id="KW-1133">Transmembrane helix</keyword>
<evidence type="ECO:0000256" key="5">
    <source>
        <dbReference type="ARBA" id="ARBA00022989"/>
    </source>
</evidence>
<evidence type="ECO:0000313" key="10">
    <source>
        <dbReference type="Proteomes" id="UP000050786"/>
    </source>
</evidence>
<evidence type="ECO:0000256" key="4">
    <source>
        <dbReference type="ARBA" id="ARBA00022692"/>
    </source>
</evidence>
<feature type="transmembrane region" description="Helical" evidence="7">
    <location>
        <begin position="412"/>
        <end position="437"/>
    </location>
</feature>
<evidence type="ECO:0000256" key="1">
    <source>
        <dbReference type="ARBA" id="ARBA00004429"/>
    </source>
</evidence>
<evidence type="ECO:0000256" key="7">
    <source>
        <dbReference type="RuleBase" id="RU369079"/>
    </source>
</evidence>
<feature type="transmembrane region" description="Helical" evidence="7">
    <location>
        <begin position="290"/>
        <end position="311"/>
    </location>
</feature>
<dbReference type="PANTHER" id="PTHR33362:SF5">
    <property type="entry name" value="C4-DICARBOXYLATE TRAP TRANSPORTER LARGE PERMEASE PROTEIN DCTM"/>
    <property type="match status" value="1"/>
</dbReference>
<evidence type="ECO:0000259" key="8">
    <source>
        <dbReference type="Pfam" id="PF06808"/>
    </source>
</evidence>
<proteinExistence type="inferred from homology"/>
<comment type="similarity">
    <text evidence="7">Belongs to the TRAP transporter large permease family.</text>
</comment>
<keyword evidence="2" id="KW-1003">Cell membrane</keyword>
<feature type="transmembrane region" description="Helical" evidence="7">
    <location>
        <begin position="59"/>
        <end position="78"/>
    </location>
</feature>
<keyword evidence="6 7" id="KW-0472">Membrane</keyword>
<feature type="transmembrane region" description="Helical" evidence="7">
    <location>
        <begin position="371"/>
        <end position="392"/>
    </location>
</feature>
<comment type="subcellular location">
    <subcellularLocation>
        <location evidence="1 7">Cell inner membrane</location>
        <topology evidence="1 7">Multi-pass membrane protein</topology>
    </subcellularLocation>
</comment>
<dbReference type="InterPro" id="IPR004681">
    <property type="entry name" value="TRAP_DctM"/>
</dbReference>
<dbReference type="GO" id="GO:0005886">
    <property type="term" value="C:plasma membrane"/>
    <property type="evidence" value="ECO:0007669"/>
    <property type="project" value="UniProtKB-SubCell"/>
</dbReference>
<dbReference type="NCBIfam" id="TIGR00786">
    <property type="entry name" value="dctM"/>
    <property type="match status" value="1"/>
</dbReference>
<gene>
    <name evidence="9" type="primary">siaT_20</name>
    <name evidence="9" type="ORF">RUM4293_04426</name>
</gene>
<feature type="transmembrane region" description="Helical" evidence="7">
    <location>
        <begin position="258"/>
        <end position="278"/>
    </location>
</feature>
<feature type="domain" description="TRAP C4-dicarboxylate transport system permease DctM subunit" evidence="8">
    <location>
        <begin position="20"/>
        <end position="431"/>
    </location>
</feature>
<feature type="transmembrane region" description="Helical" evidence="7">
    <location>
        <begin position="20"/>
        <end position="47"/>
    </location>
</feature>
<keyword evidence="10" id="KW-1185">Reference proteome</keyword>
<feature type="transmembrane region" description="Helical" evidence="7">
    <location>
        <begin position="234"/>
        <end position="252"/>
    </location>
</feature>
<dbReference type="EMBL" id="CYPS01000067">
    <property type="protein sequence ID" value="CUH45510.1"/>
    <property type="molecule type" value="Genomic_DNA"/>
</dbReference>
<sequence length="442" mass="46142">MLWNTLNQTVELGWDFYLPVILFVVLIAMAVPVWAAIGSAAIVMLVMSGDLPLSLVGESLFTGIDAFALTAVPLFILTGDVLVRTGLSRKFLDVAEALTCFAKGGFGSATVLVCGMFAAISGSDAAGAAAVGRMTINRLVESGYPRPYACALVAAGACTGILIPPSIAYIIIGLVLGISASTLFLAALIPGLAILVSILITNIIMNRLYAYEGGGLMTMGEWLANLGKALKSGWYAFIVPGIIFYGIFSGRLTPTEAGATAVVVTIIMGFIMRTLTLADFPSMLVSSAKVNGVILPIIAFSAPLAEALAIMGVPQGFVASITSLTDDPYLLILLMIGILIAAGCVMETTPNIVILAPILKPLADNIGMNEIQFCIMMITALGVGFITPPLGLNLFVVSGITGESILKIAARAIPFVLTMLIVVLLIAYVPAVSTTLLPEIYQ</sequence>
<reference evidence="10" key="1">
    <citation type="submission" date="2015-09" db="EMBL/GenBank/DDBJ databases">
        <authorList>
            <person name="Rodrigo-Torres L."/>
            <person name="Arahal D.R."/>
        </authorList>
    </citation>
    <scope>NUCLEOTIDE SEQUENCE [LARGE SCALE GENOMIC DNA]</scope>
    <source>
        <strain evidence="10">CECT 4293</strain>
    </source>
</reference>
<keyword evidence="4 7" id="KW-0812">Transmembrane</keyword>
<evidence type="ECO:0000256" key="2">
    <source>
        <dbReference type="ARBA" id="ARBA00022475"/>
    </source>
</evidence>
<dbReference type="AlphaFoldDB" id="A0A0P1E8P8"/>
<name>A0A0P1E8P8_9RHOB</name>
<dbReference type="GO" id="GO:0022857">
    <property type="term" value="F:transmembrane transporter activity"/>
    <property type="evidence" value="ECO:0007669"/>
    <property type="project" value="UniProtKB-UniRule"/>
</dbReference>
<comment type="function">
    <text evidence="7">Part of the tripartite ATP-independent periplasmic (TRAP) transport system.</text>
</comment>
<feature type="transmembrane region" description="Helical" evidence="7">
    <location>
        <begin position="148"/>
        <end position="172"/>
    </location>
</feature>
<accession>A0A0P1E8P8</accession>
<feature type="transmembrane region" description="Helical" evidence="7">
    <location>
        <begin position="331"/>
        <end position="359"/>
    </location>
</feature>
<evidence type="ECO:0000256" key="3">
    <source>
        <dbReference type="ARBA" id="ARBA00022519"/>
    </source>
</evidence>
<comment type="subunit">
    <text evidence="7">The complex comprises the extracytoplasmic solute receptor protein and the two transmembrane proteins.</text>
</comment>
<dbReference type="Proteomes" id="UP000050786">
    <property type="component" value="Unassembled WGS sequence"/>
</dbReference>